<sequence>MLDAQSKKHEHACPDCPAKHAYKSQLDLHRSKHHIGNEKHKCTASSCSWGGSTAGVPTAHLRNFHGDMPPSSGAIMQPIPKNSAYKRETTVDSSASSWSNDFEVPTNDDPNPGETFMDKLVASSFSNQGARSGRPIPLAPTTKEIFIWTFPATSFQHGNVRSAPEAKQLYPAASTNSLDDGLGLDPFLGDSYASMTDTTGRMIMFDTPTLADAPWGYQYAPLPIYRALP</sequence>
<name>A0A284RXY0_ARMOS</name>
<dbReference type="OrthoDB" id="3017483at2759"/>
<evidence type="ECO:0000313" key="2">
    <source>
        <dbReference type="EMBL" id="SJL13615.1"/>
    </source>
</evidence>
<organism evidence="2 3">
    <name type="scientific">Armillaria ostoyae</name>
    <name type="common">Armillaria root rot fungus</name>
    <dbReference type="NCBI Taxonomy" id="47428"/>
    <lineage>
        <taxon>Eukaryota</taxon>
        <taxon>Fungi</taxon>
        <taxon>Dikarya</taxon>
        <taxon>Basidiomycota</taxon>
        <taxon>Agaricomycotina</taxon>
        <taxon>Agaricomycetes</taxon>
        <taxon>Agaricomycetidae</taxon>
        <taxon>Agaricales</taxon>
        <taxon>Marasmiineae</taxon>
        <taxon>Physalacriaceae</taxon>
        <taxon>Armillaria</taxon>
    </lineage>
</organism>
<proteinExistence type="predicted"/>
<evidence type="ECO:0008006" key="4">
    <source>
        <dbReference type="Google" id="ProtNLM"/>
    </source>
</evidence>
<accession>A0A284RXY0</accession>
<dbReference type="Proteomes" id="UP000219338">
    <property type="component" value="Unassembled WGS sequence"/>
</dbReference>
<evidence type="ECO:0000313" key="3">
    <source>
        <dbReference type="Proteomes" id="UP000219338"/>
    </source>
</evidence>
<dbReference type="EMBL" id="FUEG01000020">
    <property type="protein sequence ID" value="SJL13615.1"/>
    <property type="molecule type" value="Genomic_DNA"/>
</dbReference>
<evidence type="ECO:0000256" key="1">
    <source>
        <dbReference type="SAM" id="MobiDB-lite"/>
    </source>
</evidence>
<gene>
    <name evidence="2" type="ORF">ARMOST_17061</name>
</gene>
<reference evidence="3" key="1">
    <citation type="journal article" date="2017" name="Nat. Ecol. Evol.">
        <title>Genome expansion and lineage-specific genetic innovations in the forest pathogenic fungi Armillaria.</title>
        <authorList>
            <person name="Sipos G."/>
            <person name="Prasanna A.N."/>
            <person name="Walter M.C."/>
            <person name="O'Connor E."/>
            <person name="Balint B."/>
            <person name="Krizsan K."/>
            <person name="Kiss B."/>
            <person name="Hess J."/>
            <person name="Varga T."/>
            <person name="Slot J."/>
            <person name="Riley R."/>
            <person name="Boka B."/>
            <person name="Rigling D."/>
            <person name="Barry K."/>
            <person name="Lee J."/>
            <person name="Mihaltcheva S."/>
            <person name="LaButti K."/>
            <person name="Lipzen A."/>
            <person name="Waldron R."/>
            <person name="Moloney N.M."/>
            <person name="Sperisen C."/>
            <person name="Kredics L."/>
            <person name="Vagvoelgyi C."/>
            <person name="Patrignani A."/>
            <person name="Fitzpatrick D."/>
            <person name="Nagy I."/>
            <person name="Doyle S."/>
            <person name="Anderson J.B."/>
            <person name="Grigoriev I.V."/>
            <person name="Gueldener U."/>
            <person name="Muensterkoetter M."/>
            <person name="Nagy L.G."/>
        </authorList>
    </citation>
    <scope>NUCLEOTIDE SEQUENCE [LARGE SCALE GENOMIC DNA]</scope>
    <source>
        <strain evidence="3">C18/9</strain>
    </source>
</reference>
<dbReference type="AlphaFoldDB" id="A0A284RXY0"/>
<feature type="region of interest" description="Disordered" evidence="1">
    <location>
        <begin position="92"/>
        <end position="111"/>
    </location>
</feature>
<protein>
    <recommendedName>
        <fullName evidence="4">C2H2-type domain-containing protein</fullName>
    </recommendedName>
</protein>
<keyword evidence="3" id="KW-1185">Reference proteome</keyword>